<feature type="domain" description="HTH lysR-type" evidence="5">
    <location>
        <begin position="31"/>
        <end position="88"/>
    </location>
</feature>
<dbReference type="InterPro" id="IPR036390">
    <property type="entry name" value="WH_DNA-bd_sf"/>
</dbReference>
<accession>A0A372EQ95</accession>
<comment type="caution">
    <text evidence="6">The sequence shown here is derived from an EMBL/GenBank/DDBJ whole genome shotgun (WGS) entry which is preliminary data.</text>
</comment>
<comment type="similarity">
    <text evidence="1">Belongs to the LysR transcriptional regulatory family.</text>
</comment>
<keyword evidence="7" id="KW-1185">Reference proteome</keyword>
<dbReference type="PRINTS" id="PR00039">
    <property type="entry name" value="HTHLYSR"/>
</dbReference>
<evidence type="ECO:0000313" key="7">
    <source>
        <dbReference type="Proteomes" id="UP000261931"/>
    </source>
</evidence>
<dbReference type="CDD" id="cd05466">
    <property type="entry name" value="PBP2_LTTR_substrate"/>
    <property type="match status" value="1"/>
</dbReference>
<dbReference type="PROSITE" id="PS50931">
    <property type="entry name" value="HTH_LYSR"/>
    <property type="match status" value="1"/>
</dbReference>
<evidence type="ECO:0000313" key="6">
    <source>
        <dbReference type="EMBL" id="RFP82701.1"/>
    </source>
</evidence>
<evidence type="ECO:0000259" key="5">
    <source>
        <dbReference type="PROSITE" id="PS50931"/>
    </source>
</evidence>
<dbReference type="PANTHER" id="PTHR30346:SF9">
    <property type="entry name" value="LYSR FAMILY TRANSCRIPTIONAL REGULATOR"/>
    <property type="match status" value="1"/>
</dbReference>
<name>A0A372EQ95_9BURK</name>
<keyword evidence="4" id="KW-0804">Transcription</keyword>
<protein>
    <submittedName>
        <fullName evidence="6">LysR family transcriptional regulator</fullName>
    </submittedName>
</protein>
<dbReference type="SUPFAM" id="SSF46785">
    <property type="entry name" value="Winged helix' DNA-binding domain"/>
    <property type="match status" value="1"/>
</dbReference>
<reference evidence="6 7" key="1">
    <citation type="submission" date="2018-08" db="EMBL/GenBank/DDBJ databases">
        <title>Hydrogenophaga sp. LA-38 isolated from sludge.</title>
        <authorList>
            <person name="Im W.-T."/>
        </authorList>
    </citation>
    <scope>NUCLEOTIDE SEQUENCE [LARGE SCALE GENOMIC DNA]</scope>
    <source>
        <strain evidence="6 7">LA-38</strain>
    </source>
</reference>
<dbReference type="InterPro" id="IPR005119">
    <property type="entry name" value="LysR_subst-bd"/>
</dbReference>
<evidence type="ECO:0000256" key="4">
    <source>
        <dbReference type="ARBA" id="ARBA00023163"/>
    </source>
</evidence>
<gene>
    <name evidence="6" type="ORF">DY262_02440</name>
</gene>
<dbReference type="InterPro" id="IPR000847">
    <property type="entry name" value="LysR_HTH_N"/>
</dbReference>
<dbReference type="Gene3D" id="1.10.10.10">
    <property type="entry name" value="Winged helix-like DNA-binding domain superfamily/Winged helix DNA-binding domain"/>
    <property type="match status" value="1"/>
</dbReference>
<dbReference type="GO" id="GO:0003700">
    <property type="term" value="F:DNA-binding transcription factor activity"/>
    <property type="evidence" value="ECO:0007669"/>
    <property type="project" value="InterPro"/>
</dbReference>
<evidence type="ECO:0000256" key="2">
    <source>
        <dbReference type="ARBA" id="ARBA00023015"/>
    </source>
</evidence>
<keyword evidence="3" id="KW-0238">DNA-binding</keyword>
<proteinExistence type="inferred from homology"/>
<dbReference type="EMBL" id="QVLS01000001">
    <property type="protein sequence ID" value="RFP82701.1"/>
    <property type="molecule type" value="Genomic_DNA"/>
</dbReference>
<dbReference type="SUPFAM" id="SSF53850">
    <property type="entry name" value="Periplasmic binding protein-like II"/>
    <property type="match status" value="1"/>
</dbReference>
<keyword evidence="2" id="KW-0805">Transcription regulation</keyword>
<dbReference type="GO" id="GO:0003677">
    <property type="term" value="F:DNA binding"/>
    <property type="evidence" value="ECO:0007669"/>
    <property type="project" value="UniProtKB-KW"/>
</dbReference>
<dbReference type="GO" id="GO:0032993">
    <property type="term" value="C:protein-DNA complex"/>
    <property type="evidence" value="ECO:0007669"/>
    <property type="project" value="TreeGrafter"/>
</dbReference>
<organism evidence="6 7">
    <name type="scientific">Hydrogenophaga borbori</name>
    <dbReference type="NCBI Taxonomy" id="2294117"/>
    <lineage>
        <taxon>Bacteria</taxon>
        <taxon>Pseudomonadati</taxon>
        <taxon>Pseudomonadota</taxon>
        <taxon>Betaproteobacteria</taxon>
        <taxon>Burkholderiales</taxon>
        <taxon>Comamonadaceae</taxon>
        <taxon>Hydrogenophaga</taxon>
    </lineage>
</organism>
<evidence type="ECO:0000256" key="3">
    <source>
        <dbReference type="ARBA" id="ARBA00023125"/>
    </source>
</evidence>
<dbReference type="Pfam" id="PF00126">
    <property type="entry name" value="HTH_1"/>
    <property type="match status" value="1"/>
</dbReference>
<dbReference type="Proteomes" id="UP000261931">
    <property type="component" value="Unassembled WGS sequence"/>
</dbReference>
<evidence type="ECO:0000256" key="1">
    <source>
        <dbReference type="ARBA" id="ARBA00009437"/>
    </source>
</evidence>
<dbReference type="PANTHER" id="PTHR30346">
    <property type="entry name" value="TRANSCRIPTIONAL DUAL REGULATOR HCAR-RELATED"/>
    <property type="match status" value="1"/>
</dbReference>
<dbReference type="Pfam" id="PF03466">
    <property type="entry name" value="LysR_substrate"/>
    <property type="match status" value="1"/>
</dbReference>
<dbReference type="Gene3D" id="3.40.190.10">
    <property type="entry name" value="Periplasmic binding protein-like II"/>
    <property type="match status" value="2"/>
</dbReference>
<sequence length="332" mass="36489">MARLDGASAELRGGDRIRKIENCSPNIKIPMDPRHLVQLAAILEKGSITQASRHLHLTQPTLTHNMQTLEMQAGGRLFERSRYGVRSTPLGEMLAREGRAIARRLKDAAEVTARHRGGIRHQVRLGIGPVIGAAVMGELAPVLLRQFPDLALALQNDRPHLLLEQLIDGGHDFVIAPSWLEHPPPGIVRQLLADDELGVFCARRHPLAGKAELGAEDVDDRAWISLGTASPFDQDVRGKLEAVGVQRLRVEITVLGDAAMLLDMLAQGQHLAVLPRFPLRRLAARFGLVELPMSGPPTPRPIYLWCRAGLLEDAVMGEVSELIVETVRAWAR</sequence>
<dbReference type="InterPro" id="IPR036388">
    <property type="entry name" value="WH-like_DNA-bd_sf"/>
</dbReference>
<dbReference type="AlphaFoldDB" id="A0A372EQ95"/>